<keyword evidence="2" id="KW-0732">Signal</keyword>
<feature type="compositionally biased region" description="Basic and acidic residues" evidence="1">
    <location>
        <begin position="69"/>
        <end position="96"/>
    </location>
</feature>
<dbReference type="RefSeq" id="WP_183962235.1">
    <property type="nucleotide sequence ID" value="NZ_JACHHP010000007.1"/>
</dbReference>
<evidence type="ECO:0008006" key="5">
    <source>
        <dbReference type="Google" id="ProtNLM"/>
    </source>
</evidence>
<comment type="caution">
    <text evidence="3">The sequence shown here is derived from an EMBL/GenBank/DDBJ whole genome shotgun (WGS) entry which is preliminary data.</text>
</comment>
<evidence type="ECO:0000256" key="2">
    <source>
        <dbReference type="SAM" id="SignalP"/>
    </source>
</evidence>
<protein>
    <recommendedName>
        <fullName evidence="5">PepSY domain-containing protein</fullName>
    </recommendedName>
</protein>
<feature type="region of interest" description="Disordered" evidence="1">
    <location>
        <begin position="19"/>
        <end position="140"/>
    </location>
</feature>
<evidence type="ECO:0000256" key="1">
    <source>
        <dbReference type="SAM" id="MobiDB-lite"/>
    </source>
</evidence>
<reference evidence="3 4" key="1">
    <citation type="submission" date="2020-08" db="EMBL/GenBank/DDBJ databases">
        <title>Genomic Encyclopedia of Type Strains, Phase IV (KMG-IV): sequencing the most valuable type-strain genomes for metagenomic binning, comparative biology and taxonomic classification.</title>
        <authorList>
            <person name="Goeker M."/>
        </authorList>
    </citation>
    <scope>NUCLEOTIDE SEQUENCE [LARGE SCALE GENOMIC DNA]</scope>
    <source>
        <strain evidence="3 4">DSM 24163</strain>
    </source>
</reference>
<evidence type="ECO:0000313" key="4">
    <source>
        <dbReference type="Proteomes" id="UP000521199"/>
    </source>
</evidence>
<dbReference type="AlphaFoldDB" id="A0A7W8G0P5"/>
<evidence type="ECO:0000313" key="3">
    <source>
        <dbReference type="EMBL" id="MBB5209692.1"/>
    </source>
</evidence>
<proteinExistence type="predicted"/>
<feature type="signal peptide" evidence="2">
    <location>
        <begin position="1"/>
        <end position="20"/>
    </location>
</feature>
<organism evidence="3 4">
    <name type="scientific">Chiayiivirga flava</name>
    <dbReference type="NCBI Taxonomy" id="659595"/>
    <lineage>
        <taxon>Bacteria</taxon>
        <taxon>Pseudomonadati</taxon>
        <taxon>Pseudomonadota</taxon>
        <taxon>Gammaproteobacteria</taxon>
        <taxon>Lysobacterales</taxon>
        <taxon>Lysobacteraceae</taxon>
        <taxon>Chiayiivirga</taxon>
    </lineage>
</organism>
<feature type="compositionally biased region" description="Basic and acidic residues" evidence="1">
    <location>
        <begin position="130"/>
        <end position="140"/>
    </location>
</feature>
<dbReference type="EMBL" id="JACHHP010000007">
    <property type="protein sequence ID" value="MBB5209692.1"/>
    <property type="molecule type" value="Genomic_DNA"/>
</dbReference>
<keyword evidence="4" id="KW-1185">Reference proteome</keyword>
<gene>
    <name evidence="3" type="ORF">HNQ52_003264</name>
</gene>
<accession>A0A7W8G0P5</accession>
<feature type="compositionally biased region" description="Basic and acidic residues" evidence="1">
    <location>
        <begin position="23"/>
        <end position="61"/>
    </location>
</feature>
<feature type="chain" id="PRO_5030728245" description="PepSY domain-containing protein" evidence="2">
    <location>
        <begin position="21"/>
        <end position="140"/>
    </location>
</feature>
<name>A0A7W8G0P5_9GAMM</name>
<dbReference type="Proteomes" id="UP000521199">
    <property type="component" value="Unassembled WGS sequence"/>
</dbReference>
<sequence length="140" mass="15712">MPRILLAIAFTVCALPPATAQSRADDPRNRLPEAVNRIERETGGRVLSAERRTRGGREVSRIKVYTPEGRVRIMWDDPQRDRPERAERPDVGERGGRGRAVPSRGAQSEVPSLMVQRALRPEQTPLPEQSGRRDDGSPQR</sequence>